<evidence type="ECO:0000313" key="14">
    <source>
        <dbReference type="Proteomes" id="UP001642520"/>
    </source>
</evidence>
<evidence type="ECO:0000256" key="10">
    <source>
        <dbReference type="ARBA" id="ARBA00023136"/>
    </source>
</evidence>
<comment type="subcellular location">
    <subcellularLocation>
        <location evidence="1">Cell junction</location>
        <location evidence="1">Gap junction</location>
    </subcellularLocation>
    <subcellularLocation>
        <location evidence="2 12">Cell membrane</location>
        <topology evidence="2 12">Multi-pass membrane protein</topology>
    </subcellularLocation>
</comment>
<evidence type="ECO:0000256" key="8">
    <source>
        <dbReference type="ARBA" id="ARBA00022989"/>
    </source>
</evidence>
<organism evidence="13 14">
    <name type="scientific">Xylocopa violacea</name>
    <name type="common">Violet carpenter bee</name>
    <name type="synonym">Apis violacea</name>
    <dbReference type="NCBI Taxonomy" id="135666"/>
    <lineage>
        <taxon>Eukaryota</taxon>
        <taxon>Metazoa</taxon>
        <taxon>Ecdysozoa</taxon>
        <taxon>Arthropoda</taxon>
        <taxon>Hexapoda</taxon>
        <taxon>Insecta</taxon>
        <taxon>Pterygota</taxon>
        <taxon>Neoptera</taxon>
        <taxon>Endopterygota</taxon>
        <taxon>Hymenoptera</taxon>
        <taxon>Apocrita</taxon>
        <taxon>Aculeata</taxon>
        <taxon>Apoidea</taxon>
        <taxon>Anthophila</taxon>
        <taxon>Apidae</taxon>
        <taxon>Xylocopa</taxon>
        <taxon>Xylocopa</taxon>
    </lineage>
</organism>
<keyword evidence="4" id="KW-1003">Cell membrane</keyword>
<dbReference type="PANTHER" id="PTHR11893:SF38">
    <property type="entry name" value="INNEXIN INX7"/>
    <property type="match status" value="1"/>
</dbReference>
<feature type="transmembrane region" description="Helical" evidence="12">
    <location>
        <begin position="71"/>
        <end position="88"/>
    </location>
</feature>
<protein>
    <recommendedName>
        <fullName evidence="12">Innexin</fullName>
    </recommendedName>
</protein>
<dbReference type="EMBL" id="CAXAJV020001299">
    <property type="protein sequence ID" value="CAL7949271.1"/>
    <property type="molecule type" value="Genomic_DNA"/>
</dbReference>
<feature type="transmembrane region" description="Helical" evidence="12">
    <location>
        <begin position="33"/>
        <end position="50"/>
    </location>
</feature>
<keyword evidence="6" id="KW-0303">Gap junction</keyword>
<keyword evidence="7" id="KW-0965">Cell junction</keyword>
<keyword evidence="3 12" id="KW-0813">Transport</keyword>
<evidence type="ECO:0000256" key="2">
    <source>
        <dbReference type="ARBA" id="ARBA00004651"/>
    </source>
</evidence>
<dbReference type="PRINTS" id="PR01262">
    <property type="entry name" value="INNEXIN"/>
</dbReference>
<evidence type="ECO:0000256" key="1">
    <source>
        <dbReference type="ARBA" id="ARBA00004610"/>
    </source>
</evidence>
<sequence>MSGLLATFSVLKDHVKLKVTQDAVAIDNLVFKLHYRVTFLLLLISTLLVTSRQFIGEHISCIAGAGMSDEVINVINSFCFFTSTYTVVKHMNSTSVDLGIVAHPGVGPATKDDSIVHHAYYQWVPFVLFFQAILFYIPHYLWRSAEGGRLKALVSGLHMASLALHETSLKTENGMTIMSVNERDEKIRQIRQSFLNRIHLNRPWAYYLGLCEVLNFINVLMQIYLTDWFLGGAFLGLGHSMAEDGSNGKVDPLDVVFPKFDTTKDSQFFLFSRKMPRNYRIKHDDSTDAVTKCIFHKFGPSGTIQNHDALCVMALNIINEKIYVLLWYWFIILSVITGLGLVWRILTMLLHARSKMFNKIVFSMACPGKHSPWNVLTVTHEWHYGDWIFLYYVAKNLDDYVFKELLQKLAEDMTERRQLEYTDSSPEEKLLVPSSAIPSAAV</sequence>
<keyword evidence="5 12" id="KW-0812">Transmembrane</keyword>
<keyword evidence="11 12" id="KW-0407">Ion channel</keyword>
<accession>A0ABP1P7M3</accession>
<keyword evidence="9 12" id="KW-0406">Ion transport</keyword>
<evidence type="ECO:0000256" key="6">
    <source>
        <dbReference type="ARBA" id="ARBA00022868"/>
    </source>
</evidence>
<comment type="caution">
    <text evidence="13">The sequence shown here is derived from an EMBL/GenBank/DDBJ whole genome shotgun (WGS) entry which is preliminary data.</text>
</comment>
<name>A0ABP1P7M3_XYLVO</name>
<evidence type="ECO:0000256" key="5">
    <source>
        <dbReference type="ARBA" id="ARBA00022692"/>
    </source>
</evidence>
<evidence type="ECO:0000256" key="11">
    <source>
        <dbReference type="ARBA" id="ARBA00023303"/>
    </source>
</evidence>
<proteinExistence type="inferred from homology"/>
<reference evidence="13 14" key="1">
    <citation type="submission" date="2024-08" db="EMBL/GenBank/DDBJ databases">
        <authorList>
            <person name="Will J Nash"/>
            <person name="Angela Man"/>
            <person name="Seanna McTaggart"/>
            <person name="Kendall Baker"/>
            <person name="Tom Barker"/>
            <person name="Leah Catchpole"/>
            <person name="Alex Durrant"/>
            <person name="Karim Gharbi"/>
            <person name="Naomi Irish"/>
            <person name="Gemy Kaithakottil"/>
            <person name="Debby Ku"/>
            <person name="Aaliyah Providence"/>
            <person name="Felix Shaw"/>
            <person name="David Swarbreck"/>
            <person name="Chris Watkins"/>
            <person name="Ann M. McCartney"/>
            <person name="Giulio Formenti"/>
            <person name="Alice Mouton"/>
            <person name="Noel Vella"/>
            <person name="Bjorn M von Reumont"/>
            <person name="Adriana Vella"/>
            <person name="Wilfried Haerty"/>
        </authorList>
    </citation>
    <scope>NUCLEOTIDE SEQUENCE [LARGE SCALE GENOMIC DNA]</scope>
</reference>
<evidence type="ECO:0000313" key="13">
    <source>
        <dbReference type="EMBL" id="CAL7949271.1"/>
    </source>
</evidence>
<evidence type="ECO:0000256" key="3">
    <source>
        <dbReference type="ARBA" id="ARBA00022448"/>
    </source>
</evidence>
<dbReference type="Proteomes" id="UP001642520">
    <property type="component" value="Unassembled WGS sequence"/>
</dbReference>
<keyword evidence="10 12" id="KW-0472">Membrane</keyword>
<evidence type="ECO:0000256" key="7">
    <source>
        <dbReference type="ARBA" id="ARBA00022949"/>
    </source>
</evidence>
<comment type="caution">
    <text evidence="12">Lacks conserved residue(s) required for the propagation of feature annotation.</text>
</comment>
<comment type="similarity">
    <text evidence="12">Belongs to the pannexin family.</text>
</comment>
<dbReference type="Pfam" id="PF00876">
    <property type="entry name" value="Innexin"/>
    <property type="match status" value="2"/>
</dbReference>
<evidence type="ECO:0000256" key="9">
    <source>
        <dbReference type="ARBA" id="ARBA00023065"/>
    </source>
</evidence>
<dbReference type="InterPro" id="IPR000990">
    <property type="entry name" value="Innexin"/>
</dbReference>
<feature type="transmembrane region" description="Helical" evidence="12">
    <location>
        <begin position="120"/>
        <end position="142"/>
    </location>
</feature>
<dbReference type="PANTHER" id="PTHR11893">
    <property type="entry name" value="INNEXIN"/>
    <property type="match status" value="1"/>
</dbReference>
<gene>
    <name evidence="12" type="primary">inx</name>
    <name evidence="13" type="ORF">XYLVIOL_LOCUS9312</name>
</gene>
<keyword evidence="8 12" id="KW-1133">Transmembrane helix</keyword>
<comment type="function">
    <text evidence="12">Structural component of the gap junctions.</text>
</comment>
<keyword evidence="14" id="KW-1185">Reference proteome</keyword>
<feature type="transmembrane region" description="Helical" evidence="12">
    <location>
        <begin position="204"/>
        <end position="225"/>
    </location>
</feature>
<evidence type="ECO:0000256" key="4">
    <source>
        <dbReference type="ARBA" id="ARBA00022475"/>
    </source>
</evidence>
<evidence type="ECO:0000256" key="12">
    <source>
        <dbReference type="RuleBase" id="RU010713"/>
    </source>
</evidence>
<feature type="transmembrane region" description="Helical" evidence="12">
    <location>
        <begin position="326"/>
        <end position="346"/>
    </location>
</feature>
<dbReference type="PROSITE" id="PS51013">
    <property type="entry name" value="PANNEXIN"/>
    <property type="match status" value="1"/>
</dbReference>